<protein>
    <submittedName>
        <fullName evidence="2">Uncharacterized protein</fullName>
    </submittedName>
</protein>
<accession>A0A8T0DDZ2</accession>
<gene>
    <name evidence="2" type="ORF">P879_05809</name>
</gene>
<feature type="compositionally biased region" description="Basic and acidic residues" evidence="1">
    <location>
        <begin position="322"/>
        <end position="337"/>
    </location>
</feature>
<proteinExistence type="predicted"/>
<dbReference type="EMBL" id="JTDF01006375">
    <property type="protein sequence ID" value="KAF8565642.1"/>
    <property type="molecule type" value="Genomic_DNA"/>
</dbReference>
<dbReference type="AlphaFoldDB" id="A0A8T0DDZ2"/>
<keyword evidence="3" id="KW-1185">Reference proteome</keyword>
<dbReference type="OrthoDB" id="6247699at2759"/>
<evidence type="ECO:0000313" key="2">
    <source>
        <dbReference type="EMBL" id="KAF8565642.1"/>
    </source>
</evidence>
<name>A0A8T0DDZ2_9TREM</name>
<feature type="region of interest" description="Disordered" evidence="1">
    <location>
        <begin position="276"/>
        <end position="295"/>
    </location>
</feature>
<feature type="region of interest" description="Disordered" evidence="1">
    <location>
        <begin position="315"/>
        <end position="337"/>
    </location>
</feature>
<evidence type="ECO:0000313" key="3">
    <source>
        <dbReference type="Proteomes" id="UP000699462"/>
    </source>
</evidence>
<organism evidence="2 3">
    <name type="scientific">Paragonimus westermani</name>
    <dbReference type="NCBI Taxonomy" id="34504"/>
    <lineage>
        <taxon>Eukaryota</taxon>
        <taxon>Metazoa</taxon>
        <taxon>Spiralia</taxon>
        <taxon>Lophotrochozoa</taxon>
        <taxon>Platyhelminthes</taxon>
        <taxon>Trematoda</taxon>
        <taxon>Digenea</taxon>
        <taxon>Plagiorchiida</taxon>
        <taxon>Troglotremata</taxon>
        <taxon>Troglotrematidae</taxon>
        <taxon>Paragonimus</taxon>
    </lineage>
</organism>
<evidence type="ECO:0000256" key="1">
    <source>
        <dbReference type="SAM" id="MobiDB-lite"/>
    </source>
</evidence>
<reference evidence="2 3" key="1">
    <citation type="submission" date="2019-07" db="EMBL/GenBank/DDBJ databases">
        <title>Annotation for the trematode Paragonimus westermani.</title>
        <authorList>
            <person name="Choi Y.-J."/>
        </authorList>
    </citation>
    <scope>NUCLEOTIDE SEQUENCE [LARGE SCALE GENOMIC DNA]</scope>
    <source>
        <strain evidence="2">180907_Pwestermani</strain>
    </source>
</reference>
<dbReference type="Proteomes" id="UP000699462">
    <property type="component" value="Unassembled WGS sequence"/>
</dbReference>
<feature type="region of interest" description="Disordered" evidence="1">
    <location>
        <begin position="169"/>
        <end position="192"/>
    </location>
</feature>
<sequence>MWQTSDTVAACYSAKPIKPSKKQPPVLNEKKCSFGLTNHIRSYSVPPSVTQLCRRNLSNLSQVHMKFREHSVRVRNRPQSTPKTNNLVINAESVGQKWTSISRPRASAVTCRVRECADGVCGGEGTSHASETVGFNETARSGNHEILAYRSQSYLSNLSSQLSNRTISNASWQSKRNKDNRPPWFPAGRGGSAISHHRQFQVSSDRLRITSLLHRWASRTLLNSPHILKLSSQRTFNGVGLKNLRATTSPTGIPDIYSVLPHSCCNHLQNSDNVGEPTEKAATGEHTSFPCPSMRSPMVSPQGLRLFTIGQRYPPIGPRVSRKGDGEDKLWQTSSHQDRASNIKARFGIPQSIRVSNANIFLYNKPTVQHLPSPISTIFLKRESDYMKIEVLNQVPDGSSVRKNAQPVDDPDGHVPHKRIISGDSSTLGCNKMFSARESDFNGCASLDPHSANYHTALACSLTSLDLDVIASSFALDPSENGDVDKDYLGTPQLHIFAPANDSFIDVNRSTASTSQAQSLGPVTYASLWDKTADEATQSEVLSTNCVGSSPEVIHSGGMVSLLDFSQKEPNDITVTKRKQNLSVSEETLIHVTDVSNFTDNQYSSLASKINSIVCRDDMSLSISWKTNDELDAFELSKTSTRSSLLDKEVSHIDSPQLVTTFEDESPFFLLNDGDCDMSHRVSGDTGAMDRAVSKSPLLNSHRQCLFRSPTSSVQNYVIHDPVENKLSKPQTYRINNDSLSVNVGVEQNPVILDHGRGSFLRKIKRSVRSLSNGRKKL</sequence>
<comment type="caution">
    <text evidence="2">The sequence shown here is derived from an EMBL/GenBank/DDBJ whole genome shotgun (WGS) entry which is preliminary data.</text>
</comment>